<evidence type="ECO:0000313" key="2">
    <source>
        <dbReference type="EMBL" id="MCZ8547639.1"/>
    </source>
</evidence>
<sequence length="199" mass="22144">MGLLKKTEPTKPNDVAQSAPFAMPTLEGTSTVYTDLMTKQIDLTRARGELQSERRKLERAIEEDTTVALRPSVAALLGDEDDSKSHSLKRIAEIHRAVNDIDIALDVLRERISVERGKTSLKVATACRPEYARRVAVLGQALRAVQAARAGYDEMVDEFSRNEISWTSLVPLQPNFLGDARDGHVHRWFRAAKDAGYDA</sequence>
<feature type="region of interest" description="Disordered" evidence="1">
    <location>
        <begin position="1"/>
        <end position="20"/>
    </location>
</feature>
<feature type="compositionally biased region" description="Basic and acidic residues" evidence="1">
    <location>
        <begin position="1"/>
        <end position="11"/>
    </location>
</feature>
<organism evidence="2 3">
    <name type="scientific">Mesorhizobium qingshengii</name>
    <dbReference type="NCBI Taxonomy" id="1165689"/>
    <lineage>
        <taxon>Bacteria</taxon>
        <taxon>Pseudomonadati</taxon>
        <taxon>Pseudomonadota</taxon>
        <taxon>Alphaproteobacteria</taxon>
        <taxon>Hyphomicrobiales</taxon>
        <taxon>Phyllobacteriaceae</taxon>
        <taxon>Mesorhizobium</taxon>
    </lineage>
</organism>
<accession>A0ABT4R1M9</accession>
<reference evidence="2" key="1">
    <citation type="submission" date="2022-11" db="EMBL/GenBank/DDBJ databases">
        <authorList>
            <person name="Coimbra C."/>
        </authorList>
    </citation>
    <scope>NUCLEOTIDE SEQUENCE</scope>
    <source>
        <strain evidence="2">Jales19</strain>
    </source>
</reference>
<dbReference type="RefSeq" id="WP_269907912.1">
    <property type="nucleotide sequence ID" value="NZ_JAPFQA010000016.1"/>
</dbReference>
<name>A0ABT4R1M9_9HYPH</name>
<dbReference type="Proteomes" id="UP001152178">
    <property type="component" value="Unassembled WGS sequence"/>
</dbReference>
<keyword evidence="3" id="KW-1185">Reference proteome</keyword>
<gene>
    <name evidence="2" type="ORF">OOJ09_25925</name>
</gene>
<evidence type="ECO:0000256" key="1">
    <source>
        <dbReference type="SAM" id="MobiDB-lite"/>
    </source>
</evidence>
<dbReference type="EMBL" id="JAPFQA010000016">
    <property type="protein sequence ID" value="MCZ8547639.1"/>
    <property type="molecule type" value="Genomic_DNA"/>
</dbReference>
<protein>
    <submittedName>
        <fullName evidence="2">Uncharacterized protein</fullName>
    </submittedName>
</protein>
<proteinExistence type="predicted"/>
<evidence type="ECO:0000313" key="3">
    <source>
        <dbReference type="Proteomes" id="UP001152178"/>
    </source>
</evidence>
<comment type="caution">
    <text evidence="2">The sequence shown here is derived from an EMBL/GenBank/DDBJ whole genome shotgun (WGS) entry which is preliminary data.</text>
</comment>